<organism evidence="1 2">
    <name type="scientific">Comamonas terrae</name>
    <dbReference type="NCBI Taxonomy" id="673548"/>
    <lineage>
        <taxon>Bacteria</taxon>
        <taxon>Pseudomonadati</taxon>
        <taxon>Pseudomonadota</taxon>
        <taxon>Betaproteobacteria</taxon>
        <taxon>Burkholderiales</taxon>
        <taxon>Comamonadaceae</taxon>
        <taxon>Comamonas</taxon>
    </lineage>
</organism>
<evidence type="ECO:0000313" key="1">
    <source>
        <dbReference type="EMBL" id="MFD2755980.1"/>
    </source>
</evidence>
<reference evidence="2" key="1">
    <citation type="journal article" date="2019" name="Int. J. Syst. Evol. Microbiol.">
        <title>The Global Catalogue of Microorganisms (GCM) 10K type strain sequencing project: providing services to taxonomists for standard genome sequencing and annotation.</title>
        <authorList>
            <consortium name="The Broad Institute Genomics Platform"/>
            <consortium name="The Broad Institute Genome Sequencing Center for Infectious Disease"/>
            <person name="Wu L."/>
            <person name="Ma J."/>
        </authorList>
    </citation>
    <scope>NUCLEOTIDE SEQUENCE [LARGE SCALE GENOMIC DNA]</scope>
    <source>
        <strain evidence="2">TISTR 1906</strain>
    </source>
</reference>
<sequence>MAFSKDTVSTAGWDGLSEEQTRMLKMAYLMGAKDAIKICESHLDGDLKGELEEDLICSMDRRLGLVNTKM</sequence>
<accession>A0ABW5UU78</accession>
<evidence type="ECO:0000313" key="2">
    <source>
        <dbReference type="Proteomes" id="UP001597463"/>
    </source>
</evidence>
<dbReference type="RefSeq" id="WP_066471236.1">
    <property type="nucleotide sequence ID" value="NZ_BCNT01000001.1"/>
</dbReference>
<gene>
    <name evidence="1" type="ORF">ACFSW6_18075</name>
</gene>
<proteinExistence type="predicted"/>
<keyword evidence="2" id="KW-1185">Reference proteome</keyword>
<dbReference type="EMBL" id="JBHUMV010000008">
    <property type="protein sequence ID" value="MFD2755980.1"/>
    <property type="molecule type" value="Genomic_DNA"/>
</dbReference>
<comment type="caution">
    <text evidence="1">The sequence shown here is derived from an EMBL/GenBank/DDBJ whole genome shotgun (WGS) entry which is preliminary data.</text>
</comment>
<protein>
    <submittedName>
        <fullName evidence="1">Uncharacterized protein</fullName>
    </submittedName>
</protein>
<dbReference type="Proteomes" id="UP001597463">
    <property type="component" value="Unassembled WGS sequence"/>
</dbReference>
<name>A0ABW5UU78_9BURK</name>